<reference evidence="1 2" key="1">
    <citation type="submission" date="2018-06" db="EMBL/GenBank/DDBJ databases">
        <authorList>
            <consortium name="Pathogen Informatics"/>
            <person name="Doyle S."/>
        </authorList>
    </citation>
    <scope>NUCLEOTIDE SEQUENCE [LARGE SCALE GENOMIC DNA]</scope>
    <source>
        <strain evidence="1 2">NCTC13350</strain>
    </source>
</reference>
<dbReference type="OrthoDB" id="8479045at2"/>
<name>A0A378ZWB4_9HYPH</name>
<protein>
    <submittedName>
        <fullName evidence="1">Uncharacterized protein</fullName>
    </submittedName>
</protein>
<dbReference type="EMBL" id="UGSK01000001">
    <property type="protein sequence ID" value="SUB01536.1"/>
    <property type="molecule type" value="Genomic_DNA"/>
</dbReference>
<accession>A0A378ZWB4</accession>
<dbReference type="AlphaFoldDB" id="A0A378ZWB4"/>
<dbReference type="InterPro" id="IPR029063">
    <property type="entry name" value="SAM-dependent_MTases_sf"/>
</dbReference>
<evidence type="ECO:0000313" key="2">
    <source>
        <dbReference type="Proteomes" id="UP000255000"/>
    </source>
</evidence>
<dbReference type="RefSeq" id="WP_019966505.1">
    <property type="nucleotide sequence ID" value="NZ_UGSK01000001.1"/>
</dbReference>
<evidence type="ECO:0000313" key="1">
    <source>
        <dbReference type="EMBL" id="SUB01536.1"/>
    </source>
</evidence>
<sequence>MHNLPRPVLHLDSQNAPAAISPDFAPIEALVASFRLEDFNTPERARAYADALDLWPCLSCADAGEEGEDPLREVRDGVQKAHPLGPVLGDLCRLHWLALRRRSLSVLEFGSGFSTVVLAHAMRLLHGHFHDWASRNLRTQQPFHVHSVEEEQRFQALTCERLGEGLSPYATVERSSVDLITHDNRFATVYTLLPNVAPDLIYLDGPSQFATTASINGFSIASPERMPMSADILRMEFFLEPGCIILIDGRTQNARFLKAYLRRQWAYHHDRAGDIHLFELQEDPLGPINQRRLDFALGQGWLLGE</sequence>
<dbReference type="Gene3D" id="3.40.50.150">
    <property type="entry name" value="Vaccinia Virus protein VP39"/>
    <property type="match status" value="1"/>
</dbReference>
<gene>
    <name evidence="1" type="ORF">NCTC13350_02478</name>
</gene>
<dbReference type="Proteomes" id="UP000255000">
    <property type="component" value="Unassembled WGS sequence"/>
</dbReference>
<organism evidence="1 2">
    <name type="scientific">Pannonibacter phragmitetus</name>
    <dbReference type="NCBI Taxonomy" id="121719"/>
    <lineage>
        <taxon>Bacteria</taxon>
        <taxon>Pseudomonadati</taxon>
        <taxon>Pseudomonadota</taxon>
        <taxon>Alphaproteobacteria</taxon>
        <taxon>Hyphomicrobiales</taxon>
        <taxon>Stappiaceae</taxon>
        <taxon>Pannonibacter</taxon>
    </lineage>
</organism>
<proteinExistence type="predicted"/>